<reference evidence="4 5" key="1">
    <citation type="submission" date="2019-04" db="EMBL/GenBank/DDBJ databases">
        <title>Bacillus caeni sp. nov., a bacterium isolated from mangrove sediment.</title>
        <authorList>
            <person name="Huang H."/>
            <person name="Mo K."/>
            <person name="Hu Y."/>
        </authorList>
    </citation>
    <scope>NUCLEOTIDE SEQUENCE [LARGE SCALE GENOMIC DNA]</scope>
    <source>
        <strain evidence="4 5">HB172195</strain>
    </source>
</reference>
<name>A0A5R9F9J5_9BACL</name>
<dbReference type="InterPro" id="IPR008863">
    <property type="entry name" value="Toxic_anion-R_TelA"/>
</dbReference>
<dbReference type="OrthoDB" id="2958429at2"/>
<evidence type="ECO:0000256" key="1">
    <source>
        <dbReference type="ARBA" id="ARBA00005541"/>
    </source>
</evidence>
<proteinExistence type="inferred from homology"/>
<dbReference type="PIRSF" id="PIRSF026508">
    <property type="entry name" value="TelA"/>
    <property type="match status" value="1"/>
</dbReference>
<dbReference type="EMBL" id="SWLG01000006">
    <property type="protein sequence ID" value="TLS37533.1"/>
    <property type="molecule type" value="Genomic_DNA"/>
</dbReference>
<gene>
    <name evidence="4" type="ORF">FCL54_10350</name>
</gene>
<keyword evidence="3" id="KW-0175">Coiled coil</keyword>
<dbReference type="PANTHER" id="PTHR38432:SF1">
    <property type="entry name" value="TELA-LIKE PROTEIN SAOUHSC_01408"/>
    <property type="match status" value="1"/>
</dbReference>
<dbReference type="AlphaFoldDB" id="A0A5R9F9J5"/>
<dbReference type="Proteomes" id="UP000308230">
    <property type="component" value="Unassembled WGS sequence"/>
</dbReference>
<evidence type="ECO:0000256" key="3">
    <source>
        <dbReference type="SAM" id="Coils"/>
    </source>
</evidence>
<comment type="similarity">
    <text evidence="1 2">Belongs to the TelA family.</text>
</comment>
<feature type="coiled-coil region" evidence="3">
    <location>
        <begin position="133"/>
        <end position="160"/>
    </location>
</feature>
<dbReference type="RefSeq" id="WP_138126046.1">
    <property type="nucleotide sequence ID" value="NZ_SWLG01000006.1"/>
</dbReference>
<evidence type="ECO:0000313" key="5">
    <source>
        <dbReference type="Proteomes" id="UP000308230"/>
    </source>
</evidence>
<dbReference type="PANTHER" id="PTHR38432">
    <property type="entry name" value="TELA-LIKE PROTEIN SAOUHSC_01408"/>
    <property type="match status" value="1"/>
</dbReference>
<comment type="caution">
    <text evidence="4">The sequence shown here is derived from an EMBL/GenBank/DDBJ whole genome shotgun (WGS) entry which is preliminary data.</text>
</comment>
<keyword evidence="5" id="KW-1185">Reference proteome</keyword>
<protein>
    <submittedName>
        <fullName evidence="4">Toxic anion resistance protein</fullName>
    </submittedName>
</protein>
<organism evidence="4 5">
    <name type="scientific">Exobacillus caeni</name>
    <dbReference type="NCBI Taxonomy" id="2574798"/>
    <lineage>
        <taxon>Bacteria</taxon>
        <taxon>Bacillati</taxon>
        <taxon>Bacillota</taxon>
        <taxon>Bacilli</taxon>
        <taxon>Bacillales</taxon>
        <taxon>Guptibacillaceae</taxon>
        <taxon>Exobacillus</taxon>
    </lineage>
</organism>
<accession>A0A5R9F9J5</accession>
<dbReference type="Pfam" id="PF05816">
    <property type="entry name" value="TelA"/>
    <property type="match status" value="1"/>
</dbReference>
<evidence type="ECO:0000313" key="4">
    <source>
        <dbReference type="EMBL" id="TLS37533.1"/>
    </source>
</evidence>
<sequence>MASNTSEETNQINKKTKAIELLKHIDDNNDTEKILQALSGLGEDAQKKAGESLEALKRPVKEMLNQPNNELPDNLHKLRDHVSELEPVHLKKSKMSSLLNRLMGRNEVEVYAKKYKTVEAQVEQIVEALLTGRDKLQEDNVMLEQLKEVAKERIDGLEEQIDLGQTLMEMLDDKMAEDEWKENPLPLQKAQQKVVTRVKNMSQAVMVLRQSMASVDIITENNDKLEEAIFNAVTMTKNIITVSASIQLALGNQKKVIDAVQNVNKATETMLLRNSEMLRTNTEETLKTLEEPAIAIESFRKAYDDVFEAIKLTEQSNDRIVETGKKFVEELDQLNKEMRTKLSGSSLYNEKIEEKASE</sequence>
<evidence type="ECO:0000256" key="2">
    <source>
        <dbReference type="PIRNR" id="PIRNR026508"/>
    </source>
</evidence>